<dbReference type="GO" id="GO:0035597">
    <property type="term" value="F:tRNA-2-methylthio-N(6)-dimethylallyladenosine(37) synthase activity"/>
    <property type="evidence" value="ECO:0007669"/>
    <property type="project" value="UniProtKB-EC"/>
</dbReference>
<name>A0A645GVX9_9ZZZZ</name>
<dbReference type="InterPro" id="IPR058240">
    <property type="entry name" value="rSAM_sf"/>
</dbReference>
<dbReference type="Gene3D" id="3.80.30.20">
    <property type="entry name" value="tm_1862 like domain"/>
    <property type="match status" value="1"/>
</dbReference>
<keyword evidence="1" id="KW-0004">4Fe-4S</keyword>
<comment type="caution">
    <text evidence="7">The sequence shown here is derived from an EMBL/GenBank/DDBJ whole genome shotgun (WGS) entry which is preliminary data.</text>
</comment>
<dbReference type="GO" id="GO:0005829">
    <property type="term" value="C:cytosol"/>
    <property type="evidence" value="ECO:0007669"/>
    <property type="project" value="TreeGrafter"/>
</dbReference>
<feature type="domain" description="TRAM" evidence="6">
    <location>
        <begin position="55"/>
        <end position="118"/>
    </location>
</feature>
<dbReference type="InterPro" id="IPR023404">
    <property type="entry name" value="rSAM_horseshoe"/>
</dbReference>
<evidence type="ECO:0000256" key="2">
    <source>
        <dbReference type="ARBA" id="ARBA00022691"/>
    </source>
</evidence>
<evidence type="ECO:0000256" key="1">
    <source>
        <dbReference type="ARBA" id="ARBA00022485"/>
    </source>
</evidence>
<dbReference type="EC" id="2.8.4.3" evidence="7"/>
<evidence type="ECO:0000256" key="4">
    <source>
        <dbReference type="ARBA" id="ARBA00023004"/>
    </source>
</evidence>
<keyword evidence="2" id="KW-0949">S-adenosyl-L-methionine</keyword>
<dbReference type="AlphaFoldDB" id="A0A645GVX9"/>
<keyword evidence="5" id="KW-0411">Iron-sulfur</keyword>
<keyword evidence="4" id="KW-0408">Iron</keyword>
<dbReference type="Pfam" id="PF01938">
    <property type="entry name" value="TRAM"/>
    <property type="match status" value="1"/>
</dbReference>
<dbReference type="EMBL" id="VSSQ01081227">
    <property type="protein sequence ID" value="MPN30192.1"/>
    <property type="molecule type" value="Genomic_DNA"/>
</dbReference>
<dbReference type="InterPro" id="IPR002792">
    <property type="entry name" value="TRAM_dom"/>
</dbReference>
<dbReference type="GO" id="GO:0051539">
    <property type="term" value="F:4 iron, 4 sulfur cluster binding"/>
    <property type="evidence" value="ECO:0007669"/>
    <property type="project" value="UniProtKB-KW"/>
</dbReference>
<evidence type="ECO:0000313" key="7">
    <source>
        <dbReference type="EMBL" id="MPN30192.1"/>
    </source>
</evidence>
<organism evidence="7">
    <name type="scientific">bioreactor metagenome</name>
    <dbReference type="NCBI Taxonomy" id="1076179"/>
    <lineage>
        <taxon>unclassified sequences</taxon>
        <taxon>metagenomes</taxon>
        <taxon>ecological metagenomes</taxon>
    </lineage>
</organism>
<evidence type="ECO:0000256" key="5">
    <source>
        <dbReference type="ARBA" id="ARBA00023014"/>
    </source>
</evidence>
<evidence type="ECO:0000256" key="3">
    <source>
        <dbReference type="ARBA" id="ARBA00022723"/>
    </source>
</evidence>
<reference evidence="7" key="1">
    <citation type="submission" date="2019-08" db="EMBL/GenBank/DDBJ databases">
        <authorList>
            <person name="Kucharzyk K."/>
            <person name="Murdoch R.W."/>
            <person name="Higgins S."/>
            <person name="Loffler F."/>
        </authorList>
    </citation>
    <scope>NUCLEOTIDE SEQUENCE</scope>
</reference>
<keyword evidence="7" id="KW-0808">Transferase</keyword>
<accession>A0A645GVX9</accession>
<evidence type="ECO:0000259" key="6">
    <source>
        <dbReference type="PROSITE" id="PS50926"/>
    </source>
</evidence>
<dbReference type="PANTHER" id="PTHR43020">
    <property type="entry name" value="CDK5 REGULATORY SUBUNIT-ASSOCIATED PROTEIN 1"/>
    <property type="match status" value="1"/>
</dbReference>
<proteinExistence type="predicted"/>
<dbReference type="SUPFAM" id="SSF102114">
    <property type="entry name" value="Radical SAM enzymes"/>
    <property type="match status" value="1"/>
</dbReference>
<keyword evidence="3" id="KW-0479">Metal-binding</keyword>
<dbReference type="PANTHER" id="PTHR43020:SF2">
    <property type="entry name" value="MITOCHONDRIAL TRNA METHYLTHIOTRANSFERASE CDK5RAP1"/>
    <property type="match status" value="1"/>
</dbReference>
<protein>
    <submittedName>
        <fullName evidence="7">tRNA-2-methylthio-N(6)-dimethylallyladenosine synthase</fullName>
        <ecNumber evidence="7">2.8.4.3</ecNumber>
    </submittedName>
</protein>
<dbReference type="PROSITE" id="PS50926">
    <property type="entry name" value="TRAM"/>
    <property type="match status" value="1"/>
</dbReference>
<dbReference type="GO" id="GO:0046872">
    <property type="term" value="F:metal ion binding"/>
    <property type="evidence" value="ECO:0007669"/>
    <property type="project" value="UniProtKB-KW"/>
</dbReference>
<sequence length="118" mass="13604">MIQKVRFDTLFTFLYSKRTGTKAAKMEGQVDEKEKHRRFEELLKIQNKISNEINSLYIGRIEKVLVEGPSKNNPDILTGRTGGNKVVNFACDRLYIGSFINIKIKKANTWSLFGEVYL</sequence>
<gene>
    <name evidence="7" type="primary">miaB_57</name>
    <name evidence="7" type="ORF">SDC9_177655</name>
</gene>